<comment type="caution">
    <text evidence="2">The sequence shown here is derived from an EMBL/GenBank/DDBJ whole genome shotgun (WGS) entry which is preliminary data.</text>
</comment>
<accession>A0A941J714</accession>
<reference evidence="2" key="1">
    <citation type="submission" date="2021-04" db="EMBL/GenBank/DDBJ databases">
        <title>Whole genome sequencing of Enterococci isolates from hospitalized patients.</title>
        <authorList>
            <person name="Ogoti B.M."/>
            <person name="Onyambu F.G."/>
        </authorList>
    </citation>
    <scope>NUCLEOTIDE SEQUENCE</scope>
    <source>
        <strain evidence="2">242</strain>
    </source>
</reference>
<evidence type="ECO:0000256" key="1">
    <source>
        <dbReference type="SAM" id="MobiDB-lite"/>
    </source>
</evidence>
<protein>
    <submittedName>
        <fullName evidence="2">Uncharacterized protein</fullName>
    </submittedName>
</protein>
<gene>
    <name evidence="2" type="ORF">KEH51_15900</name>
</gene>
<name>A0A941J714_9BACI</name>
<proteinExistence type="predicted"/>
<organism evidence="2 3">
    <name type="scientific">Peribacillus frigoritolerans</name>
    <dbReference type="NCBI Taxonomy" id="450367"/>
    <lineage>
        <taxon>Bacteria</taxon>
        <taxon>Bacillati</taxon>
        <taxon>Bacillota</taxon>
        <taxon>Bacilli</taxon>
        <taxon>Bacillales</taxon>
        <taxon>Bacillaceae</taxon>
        <taxon>Peribacillus</taxon>
    </lineage>
</organism>
<dbReference type="AlphaFoldDB" id="A0A941J714"/>
<dbReference type="EMBL" id="JAGTPW010000027">
    <property type="protein sequence ID" value="MBR8645165.1"/>
    <property type="molecule type" value="Genomic_DNA"/>
</dbReference>
<dbReference type="Proteomes" id="UP000680045">
    <property type="component" value="Unassembled WGS sequence"/>
</dbReference>
<evidence type="ECO:0000313" key="3">
    <source>
        <dbReference type="Proteomes" id="UP000680045"/>
    </source>
</evidence>
<feature type="region of interest" description="Disordered" evidence="1">
    <location>
        <begin position="21"/>
        <end position="42"/>
    </location>
</feature>
<evidence type="ECO:0000313" key="2">
    <source>
        <dbReference type="EMBL" id="MBR8645165.1"/>
    </source>
</evidence>
<sequence length="98" mass="11150">MIGAEVRDSCRSSRTGETLQAFTPRAHLSRGKRASGGESTTPHYLVNSNKVCENSQIKKPVLLRRLAFFHLKNPTFRFQPLQKLEQVGICLMYPFLGW</sequence>